<dbReference type="AlphaFoldDB" id="A0AAI8ZQ34"/>
<comment type="caution">
    <text evidence="2">The sequence shown here is derived from an EMBL/GenBank/DDBJ whole genome shotgun (WGS) entry which is preliminary data.</text>
</comment>
<keyword evidence="1" id="KW-0812">Transmembrane</keyword>
<sequence>MKLPKISDAAWFFIVIIAWSVLATIFTIENEMVRGMFG</sequence>
<keyword evidence="1" id="KW-0472">Membrane</keyword>
<name>A0AAI8ZQ34_YERFR</name>
<accession>A0AAI8ZQ34</accession>
<proteinExistence type="predicted"/>
<reference evidence="2 3" key="1">
    <citation type="submission" date="2015-03" db="EMBL/GenBank/DDBJ databases">
        <authorList>
            <consortium name="Pathogen Informatics"/>
            <person name="Murphy D."/>
        </authorList>
    </citation>
    <scope>NUCLEOTIDE SEQUENCE [LARGE SCALE GENOMIC DNA]</scope>
    <source>
        <strain evidence="2 3">3400/83</strain>
    </source>
</reference>
<feature type="transmembrane region" description="Helical" evidence="1">
    <location>
        <begin position="9"/>
        <end position="28"/>
    </location>
</feature>
<evidence type="ECO:0000313" key="2">
    <source>
        <dbReference type="EMBL" id="CFQ96609.1"/>
    </source>
</evidence>
<protein>
    <submittedName>
        <fullName evidence="2">Uncharacterized protein</fullName>
    </submittedName>
</protein>
<organism evidence="2 3">
    <name type="scientific">Yersinia frederiksenii</name>
    <dbReference type="NCBI Taxonomy" id="29484"/>
    <lineage>
        <taxon>Bacteria</taxon>
        <taxon>Pseudomonadati</taxon>
        <taxon>Pseudomonadota</taxon>
        <taxon>Gammaproteobacteria</taxon>
        <taxon>Enterobacterales</taxon>
        <taxon>Yersiniaceae</taxon>
        <taxon>Yersinia</taxon>
    </lineage>
</organism>
<evidence type="ECO:0000313" key="3">
    <source>
        <dbReference type="Proteomes" id="UP000046784"/>
    </source>
</evidence>
<dbReference type="Proteomes" id="UP000046784">
    <property type="component" value="Unassembled WGS sequence"/>
</dbReference>
<gene>
    <name evidence="2" type="ORF">ERS008524_01557</name>
</gene>
<evidence type="ECO:0000256" key="1">
    <source>
        <dbReference type="SAM" id="Phobius"/>
    </source>
</evidence>
<keyword evidence="1" id="KW-1133">Transmembrane helix</keyword>
<dbReference type="EMBL" id="CGCB01000007">
    <property type="protein sequence ID" value="CFQ96609.1"/>
    <property type="molecule type" value="Genomic_DNA"/>
</dbReference>